<evidence type="ECO:0000313" key="1">
    <source>
        <dbReference type="EMBL" id="CAA9364411.1"/>
    </source>
</evidence>
<gene>
    <name evidence="1" type="ORF">AVDCRST_MAG68-5037</name>
</gene>
<protein>
    <submittedName>
        <fullName evidence="1">Uncharacterized protein</fullName>
    </submittedName>
</protein>
<reference evidence="1" key="1">
    <citation type="submission" date="2020-02" db="EMBL/GenBank/DDBJ databases">
        <authorList>
            <person name="Meier V. D."/>
        </authorList>
    </citation>
    <scope>NUCLEOTIDE SEQUENCE</scope>
    <source>
        <strain evidence="1">AVDCRST_MAG68</strain>
    </source>
</reference>
<organism evidence="1">
    <name type="scientific">uncultured Gemmatimonadota bacterium</name>
    <dbReference type="NCBI Taxonomy" id="203437"/>
    <lineage>
        <taxon>Bacteria</taxon>
        <taxon>Pseudomonadati</taxon>
        <taxon>Gemmatimonadota</taxon>
        <taxon>environmental samples</taxon>
    </lineage>
</organism>
<accession>A0A6J4MNI7</accession>
<name>A0A6J4MNI7_9BACT</name>
<proteinExistence type="predicted"/>
<dbReference type="EMBL" id="CADCTW010000217">
    <property type="protein sequence ID" value="CAA9364411.1"/>
    <property type="molecule type" value="Genomic_DNA"/>
</dbReference>
<dbReference type="Pfam" id="PF25681">
    <property type="entry name" value="Phage_TTP_17"/>
    <property type="match status" value="1"/>
</dbReference>
<sequence>MPDTTLGALKKANNDLFFKALDAVVLVAPITATIPAAFTTGASAALQSLPAEYRSIGWVDDSDAYTWSRDTEIAETTSHGSTEPTRRDIRSDVTGFQMTAQETSRLVLELSHNVDLSSVTPTPVTGELTFNRALSPQTRYFRLIAIAQDGAGDDLRYNIVVLPRAMVSEYGETSWSAENIQTFPLTWSATPDPVLQFSYRQTYAGPGIRSRLEKMGFPALAP</sequence>
<dbReference type="InterPro" id="IPR058154">
    <property type="entry name" value="Bxb1_TTP-like"/>
</dbReference>
<dbReference type="AlphaFoldDB" id="A0A6J4MNI7"/>